<evidence type="ECO:0000313" key="1">
    <source>
        <dbReference type="EMBL" id="MFD2262518.1"/>
    </source>
</evidence>
<sequence length="74" mass="8296">MADPIRSNPDRGVQLDTRVGNTLVPREGIAPAQPARKRWRDRIPSAAELAGLIVNGELRLPARYFRGFFLDLII</sequence>
<dbReference type="RefSeq" id="WP_379875478.1">
    <property type="nucleotide sequence ID" value="NZ_JBHUIP010000004.1"/>
</dbReference>
<dbReference type="Proteomes" id="UP001597295">
    <property type="component" value="Unassembled WGS sequence"/>
</dbReference>
<reference evidence="2" key="1">
    <citation type="journal article" date="2019" name="Int. J. Syst. Evol. Microbiol.">
        <title>The Global Catalogue of Microorganisms (GCM) 10K type strain sequencing project: providing services to taxonomists for standard genome sequencing and annotation.</title>
        <authorList>
            <consortium name="The Broad Institute Genomics Platform"/>
            <consortium name="The Broad Institute Genome Sequencing Center for Infectious Disease"/>
            <person name="Wu L."/>
            <person name="Ma J."/>
        </authorList>
    </citation>
    <scope>NUCLEOTIDE SEQUENCE [LARGE SCALE GENOMIC DNA]</scope>
    <source>
        <strain evidence="2">CGMCC 1.19062</strain>
    </source>
</reference>
<comment type="caution">
    <text evidence="1">The sequence shown here is derived from an EMBL/GenBank/DDBJ whole genome shotgun (WGS) entry which is preliminary data.</text>
</comment>
<dbReference type="EMBL" id="JBHUIP010000004">
    <property type="protein sequence ID" value="MFD2262518.1"/>
    <property type="molecule type" value="Genomic_DNA"/>
</dbReference>
<name>A0ABW5DPN4_9PROT</name>
<accession>A0ABW5DPN4</accession>
<gene>
    <name evidence="1" type="ORF">ACFSM5_06425</name>
</gene>
<proteinExistence type="predicted"/>
<evidence type="ECO:0000313" key="2">
    <source>
        <dbReference type="Proteomes" id="UP001597295"/>
    </source>
</evidence>
<organism evidence="1 2">
    <name type="scientific">Lacibacterium aquatile</name>
    <dbReference type="NCBI Taxonomy" id="1168082"/>
    <lineage>
        <taxon>Bacteria</taxon>
        <taxon>Pseudomonadati</taxon>
        <taxon>Pseudomonadota</taxon>
        <taxon>Alphaproteobacteria</taxon>
        <taxon>Rhodospirillales</taxon>
        <taxon>Rhodospirillaceae</taxon>
    </lineage>
</organism>
<keyword evidence="2" id="KW-1185">Reference proteome</keyword>
<protein>
    <submittedName>
        <fullName evidence="1">Uncharacterized protein</fullName>
    </submittedName>
</protein>